<feature type="compositionally biased region" description="Gly residues" evidence="1">
    <location>
        <begin position="335"/>
        <end position="345"/>
    </location>
</feature>
<dbReference type="AlphaFoldDB" id="A0A6J4SW12"/>
<feature type="region of interest" description="Disordered" evidence="1">
    <location>
        <begin position="1"/>
        <end position="386"/>
    </location>
</feature>
<sequence length="409" mass="42696">APEGGRGLPFRLAPRLRHPGPPARRPRPRRGGLAQRVCGGAGAVARERRASKSSGLARFGRPLQGHRRTASARPIRRGARGARRPARHRRRRSRGAGRTRRGGRPAAPDLHLLPPGPLSRCADRAHAARGLRPFDRRRRARLPGTCAHPRPAHRARQGEDPGGAHPLPGAPAGRAAREAGGRAARRIPGLQRGVFGLDRRFADEARPVGGGDQARKAARRVVAGAGGDRASRPDDAARVAPGGSNLAGGRRGPARGAGPLALGRTADTRRDRAREAGALVGPVRSLHGAGRDLGGARPGAERRRDGLDPDRRPLRPAGAGRTVTRDRAEPRRGGGDAGRSGGRVGAGRRHPGPRRPGRLPPRPRREGRPVPQVGKDGGSPGLLRAGALPRAARAGAALPGAAAGRTLGL</sequence>
<accession>A0A6J4SW12</accession>
<dbReference type="EMBL" id="CADCVK010000420">
    <property type="protein sequence ID" value="CAA9506747.1"/>
    <property type="molecule type" value="Genomic_DNA"/>
</dbReference>
<gene>
    <name evidence="2" type="ORF">AVDCRST_MAG12-2999</name>
</gene>
<feature type="non-terminal residue" evidence="2">
    <location>
        <position position="1"/>
    </location>
</feature>
<protein>
    <submittedName>
        <fullName evidence="2">RNA polymerase ECF-type sigma factor</fullName>
    </submittedName>
</protein>
<feature type="non-terminal residue" evidence="2">
    <location>
        <position position="409"/>
    </location>
</feature>
<evidence type="ECO:0000256" key="1">
    <source>
        <dbReference type="SAM" id="MobiDB-lite"/>
    </source>
</evidence>
<feature type="compositionally biased region" description="Basic and acidic residues" evidence="1">
    <location>
        <begin position="299"/>
        <end position="313"/>
    </location>
</feature>
<evidence type="ECO:0000313" key="2">
    <source>
        <dbReference type="EMBL" id="CAA9506747.1"/>
    </source>
</evidence>
<feature type="compositionally biased region" description="Basic residues" evidence="1">
    <location>
        <begin position="14"/>
        <end position="30"/>
    </location>
</feature>
<feature type="compositionally biased region" description="Basic residues" evidence="1">
    <location>
        <begin position="346"/>
        <end position="357"/>
    </location>
</feature>
<feature type="compositionally biased region" description="Basic and acidic residues" evidence="1">
    <location>
        <begin position="197"/>
        <end position="206"/>
    </location>
</feature>
<feature type="compositionally biased region" description="Basic and acidic residues" evidence="1">
    <location>
        <begin position="323"/>
        <end position="334"/>
    </location>
</feature>
<feature type="compositionally biased region" description="Low complexity" evidence="1">
    <location>
        <begin position="254"/>
        <end position="265"/>
    </location>
</feature>
<proteinExistence type="predicted"/>
<feature type="compositionally biased region" description="Basic residues" evidence="1">
    <location>
        <begin position="64"/>
        <end position="103"/>
    </location>
</feature>
<organism evidence="2">
    <name type="scientific">uncultured Rubrobacteraceae bacterium</name>
    <dbReference type="NCBI Taxonomy" id="349277"/>
    <lineage>
        <taxon>Bacteria</taxon>
        <taxon>Bacillati</taxon>
        <taxon>Actinomycetota</taxon>
        <taxon>Rubrobacteria</taxon>
        <taxon>Rubrobacterales</taxon>
        <taxon>Rubrobacteraceae</taxon>
        <taxon>environmental samples</taxon>
    </lineage>
</organism>
<name>A0A6J4SW12_9ACTN</name>
<feature type="compositionally biased region" description="Low complexity" evidence="1">
    <location>
        <begin position="163"/>
        <end position="174"/>
    </location>
</feature>
<feature type="compositionally biased region" description="Basic and acidic residues" evidence="1">
    <location>
        <begin position="266"/>
        <end position="275"/>
    </location>
</feature>
<reference evidence="2" key="1">
    <citation type="submission" date="2020-02" db="EMBL/GenBank/DDBJ databases">
        <authorList>
            <person name="Meier V. D."/>
        </authorList>
    </citation>
    <scope>NUCLEOTIDE SEQUENCE</scope>
    <source>
        <strain evidence="2">AVDCRST_MAG12</strain>
    </source>
</reference>